<dbReference type="RefSeq" id="WP_201172594.1">
    <property type="nucleotide sequence ID" value="NZ_JAEPWM010000005.1"/>
</dbReference>
<feature type="transmembrane region" description="Helical" evidence="1">
    <location>
        <begin position="12"/>
        <end position="35"/>
    </location>
</feature>
<comment type="caution">
    <text evidence="2">The sequence shown here is derived from an EMBL/GenBank/DDBJ whole genome shotgun (WGS) entry which is preliminary data.</text>
</comment>
<dbReference type="AlphaFoldDB" id="A0A934TV34"/>
<keyword evidence="1" id="KW-0472">Membrane</keyword>
<evidence type="ECO:0000256" key="1">
    <source>
        <dbReference type="SAM" id="Phobius"/>
    </source>
</evidence>
<organism evidence="2 3">
    <name type="scientific">Ramlibacter ginsenosidimutans</name>
    <dbReference type="NCBI Taxonomy" id="502333"/>
    <lineage>
        <taxon>Bacteria</taxon>
        <taxon>Pseudomonadati</taxon>
        <taxon>Pseudomonadota</taxon>
        <taxon>Betaproteobacteria</taxon>
        <taxon>Burkholderiales</taxon>
        <taxon>Comamonadaceae</taxon>
        <taxon>Ramlibacter</taxon>
    </lineage>
</organism>
<evidence type="ECO:0000313" key="3">
    <source>
        <dbReference type="Proteomes" id="UP000630528"/>
    </source>
</evidence>
<dbReference type="Proteomes" id="UP000630528">
    <property type="component" value="Unassembled WGS sequence"/>
</dbReference>
<sequence length="174" mass="18389">MNRHSLQSLQRGAVMVVALILLMIISVIVIGGYLLSSSDLRSVGNVQFREEALASANRALEQVVSGSFLTALNTTVNSTVDINKDGVPDYSVTISIPQCPVRAARVALDAPSGYETSDGGTSAGSYIVDWELIATVSDVSTGAAVVIHHGVRLPMQQSDYQTYVVPCGLTVFSS</sequence>
<keyword evidence="3" id="KW-1185">Reference proteome</keyword>
<gene>
    <name evidence="2" type="ORF">JJB11_14835</name>
</gene>
<reference evidence="2" key="1">
    <citation type="journal article" date="2012" name="J. Microbiol. Biotechnol.">
        <title>Ramlibacter ginsenosidimutans sp. nov., with ginsenoside-converting activity.</title>
        <authorList>
            <person name="Wang L."/>
            <person name="An D.S."/>
            <person name="Kim S.G."/>
            <person name="Jin F.X."/>
            <person name="Kim S.C."/>
            <person name="Lee S.T."/>
            <person name="Im W.T."/>
        </authorList>
    </citation>
    <scope>NUCLEOTIDE SEQUENCE</scope>
    <source>
        <strain evidence="2">KACC 17527</strain>
    </source>
</reference>
<keyword evidence="1" id="KW-0812">Transmembrane</keyword>
<evidence type="ECO:0000313" key="2">
    <source>
        <dbReference type="EMBL" id="MBK6007375.1"/>
    </source>
</evidence>
<dbReference type="EMBL" id="JAEPWM010000005">
    <property type="protein sequence ID" value="MBK6007375.1"/>
    <property type="molecule type" value="Genomic_DNA"/>
</dbReference>
<name>A0A934TV34_9BURK</name>
<accession>A0A934TV34</accession>
<reference evidence="2" key="2">
    <citation type="submission" date="2021-01" db="EMBL/GenBank/DDBJ databases">
        <authorList>
            <person name="Kang M."/>
        </authorList>
    </citation>
    <scope>NUCLEOTIDE SEQUENCE</scope>
    <source>
        <strain evidence="2">KACC 17527</strain>
    </source>
</reference>
<proteinExistence type="predicted"/>
<keyword evidence="1" id="KW-1133">Transmembrane helix</keyword>
<protein>
    <submittedName>
        <fullName evidence="2">Pilus assembly PilX N-terminal domain-containing protein</fullName>
    </submittedName>
</protein>